<evidence type="ECO:0008006" key="4">
    <source>
        <dbReference type="Google" id="ProtNLM"/>
    </source>
</evidence>
<keyword evidence="1" id="KW-0732">Signal</keyword>
<proteinExistence type="predicted"/>
<feature type="signal peptide" evidence="1">
    <location>
        <begin position="1"/>
        <end position="33"/>
    </location>
</feature>
<name>A0A1R3S1Y2_ASPC5</name>
<organism evidence="2 3">
    <name type="scientific">Aspergillus carbonarius (strain ITEM 5010)</name>
    <dbReference type="NCBI Taxonomy" id="602072"/>
    <lineage>
        <taxon>Eukaryota</taxon>
        <taxon>Fungi</taxon>
        <taxon>Dikarya</taxon>
        <taxon>Ascomycota</taxon>
        <taxon>Pezizomycotina</taxon>
        <taxon>Eurotiomycetes</taxon>
        <taxon>Eurotiomycetidae</taxon>
        <taxon>Eurotiales</taxon>
        <taxon>Aspergillaceae</taxon>
        <taxon>Aspergillus</taxon>
        <taxon>Aspergillus subgen. Circumdati</taxon>
    </lineage>
</organism>
<dbReference type="VEuPathDB" id="FungiDB:ASPCADRAFT_202546"/>
<dbReference type="Proteomes" id="UP000188318">
    <property type="component" value="Unassembled WGS sequence"/>
</dbReference>
<reference evidence="3" key="1">
    <citation type="journal article" date="2017" name="Genome Biol.">
        <title>Comparative genomics reveals high biological diversity and specific adaptations in the industrially and medically important fungal genus Aspergillus.</title>
        <authorList>
            <person name="de Vries R.P."/>
            <person name="Riley R."/>
            <person name="Wiebenga A."/>
            <person name="Aguilar-Osorio G."/>
            <person name="Amillis S."/>
            <person name="Uchima C.A."/>
            <person name="Anderluh G."/>
            <person name="Asadollahi M."/>
            <person name="Askin M."/>
            <person name="Barry K."/>
            <person name="Battaglia E."/>
            <person name="Bayram O."/>
            <person name="Benocci T."/>
            <person name="Braus-Stromeyer S.A."/>
            <person name="Caldana C."/>
            <person name="Canovas D."/>
            <person name="Cerqueira G.C."/>
            <person name="Chen F."/>
            <person name="Chen W."/>
            <person name="Choi C."/>
            <person name="Clum A."/>
            <person name="Dos Santos R.A."/>
            <person name="Damasio A.R."/>
            <person name="Diallinas G."/>
            <person name="Emri T."/>
            <person name="Fekete E."/>
            <person name="Flipphi M."/>
            <person name="Freyberg S."/>
            <person name="Gallo A."/>
            <person name="Gournas C."/>
            <person name="Habgood R."/>
            <person name="Hainaut M."/>
            <person name="Harispe M.L."/>
            <person name="Henrissat B."/>
            <person name="Hilden K.S."/>
            <person name="Hope R."/>
            <person name="Hossain A."/>
            <person name="Karabika E."/>
            <person name="Karaffa L."/>
            <person name="Karanyi Z."/>
            <person name="Krasevec N."/>
            <person name="Kuo A."/>
            <person name="Kusch H."/>
            <person name="LaButti K."/>
            <person name="Lagendijk E.L."/>
            <person name="Lapidus A."/>
            <person name="Levasseur A."/>
            <person name="Lindquist E."/>
            <person name="Lipzen A."/>
            <person name="Logrieco A.F."/>
            <person name="MacCabe A."/>
            <person name="Maekelae M.R."/>
            <person name="Malavazi I."/>
            <person name="Melin P."/>
            <person name="Meyer V."/>
            <person name="Mielnichuk N."/>
            <person name="Miskei M."/>
            <person name="Molnar A.P."/>
            <person name="Mule G."/>
            <person name="Ngan C.Y."/>
            <person name="Orejas M."/>
            <person name="Orosz E."/>
            <person name="Ouedraogo J.P."/>
            <person name="Overkamp K.M."/>
            <person name="Park H.-S."/>
            <person name="Perrone G."/>
            <person name="Piumi F."/>
            <person name="Punt P.J."/>
            <person name="Ram A.F."/>
            <person name="Ramon A."/>
            <person name="Rauscher S."/>
            <person name="Record E."/>
            <person name="Riano-Pachon D.M."/>
            <person name="Robert V."/>
            <person name="Roehrig J."/>
            <person name="Ruller R."/>
            <person name="Salamov A."/>
            <person name="Salih N.S."/>
            <person name="Samson R.A."/>
            <person name="Sandor E."/>
            <person name="Sanguinetti M."/>
            <person name="Schuetze T."/>
            <person name="Sepcic K."/>
            <person name="Shelest E."/>
            <person name="Sherlock G."/>
            <person name="Sophianopoulou V."/>
            <person name="Squina F.M."/>
            <person name="Sun H."/>
            <person name="Susca A."/>
            <person name="Todd R.B."/>
            <person name="Tsang A."/>
            <person name="Unkles S.E."/>
            <person name="van de Wiele N."/>
            <person name="van Rossen-Uffink D."/>
            <person name="Oliveira J.V."/>
            <person name="Vesth T.C."/>
            <person name="Visser J."/>
            <person name="Yu J.-H."/>
            <person name="Zhou M."/>
            <person name="Andersen M.R."/>
            <person name="Archer D.B."/>
            <person name="Baker S.E."/>
            <person name="Benoit I."/>
            <person name="Brakhage A.A."/>
            <person name="Braus G.H."/>
            <person name="Fischer R."/>
            <person name="Frisvad J.C."/>
            <person name="Goldman G.H."/>
            <person name="Houbraken J."/>
            <person name="Oakley B."/>
            <person name="Pocsi I."/>
            <person name="Scazzocchio C."/>
            <person name="Seiboth B."/>
            <person name="vanKuyk P.A."/>
            <person name="Wortman J."/>
            <person name="Dyer P.S."/>
            <person name="Grigoriev I.V."/>
        </authorList>
    </citation>
    <scope>NUCLEOTIDE SEQUENCE [LARGE SCALE GENOMIC DNA]</scope>
    <source>
        <strain evidence="3">ITEM 5010</strain>
    </source>
</reference>
<dbReference type="AlphaFoldDB" id="A0A1R3S1Y2"/>
<feature type="chain" id="PRO_5012141990" description="Secreted protein" evidence="1">
    <location>
        <begin position="34"/>
        <end position="71"/>
    </location>
</feature>
<evidence type="ECO:0000256" key="1">
    <source>
        <dbReference type="SAM" id="SignalP"/>
    </source>
</evidence>
<dbReference type="EMBL" id="KV907493">
    <property type="protein sequence ID" value="OOG00711.1"/>
    <property type="molecule type" value="Genomic_DNA"/>
</dbReference>
<evidence type="ECO:0000313" key="2">
    <source>
        <dbReference type="EMBL" id="OOG00711.1"/>
    </source>
</evidence>
<protein>
    <recommendedName>
        <fullName evidence="4">Secreted protein</fullName>
    </recommendedName>
</protein>
<gene>
    <name evidence="2" type="ORF">ASPCADRAFT_202546</name>
</gene>
<evidence type="ECO:0000313" key="3">
    <source>
        <dbReference type="Proteomes" id="UP000188318"/>
    </source>
</evidence>
<sequence>MSVESVAGGYRLLVSDALLMLLMLGSSMRHALATSNSAAMWRSHPWLVESPFALNLGSALDPDASSQGRLC</sequence>
<keyword evidence="3" id="KW-1185">Reference proteome</keyword>
<accession>A0A1R3S1Y2</accession>